<dbReference type="SUPFAM" id="SSF53223">
    <property type="entry name" value="Aminoacid dehydrogenase-like, N-terminal domain"/>
    <property type="match status" value="1"/>
</dbReference>
<evidence type="ECO:0000256" key="7">
    <source>
        <dbReference type="PIRSR" id="PIRSR000106-3"/>
    </source>
</evidence>
<name>A0A0G1C4Z5_9BACT</name>
<keyword evidence="4" id="KW-0560">Oxidoreductase</keyword>
<dbReference type="GO" id="GO:0051287">
    <property type="term" value="F:NAD binding"/>
    <property type="evidence" value="ECO:0007669"/>
    <property type="project" value="InterPro"/>
</dbReference>
<evidence type="ECO:0000259" key="8">
    <source>
        <dbReference type="SMART" id="SM00919"/>
    </source>
</evidence>
<keyword evidence="3 7" id="KW-0479">Metal-binding</keyword>
<dbReference type="InterPro" id="IPR037062">
    <property type="entry name" value="Malic_N_dom_sf"/>
</dbReference>
<evidence type="ECO:0000313" key="11">
    <source>
        <dbReference type="Proteomes" id="UP000034213"/>
    </source>
</evidence>
<dbReference type="InterPro" id="IPR051674">
    <property type="entry name" value="Malate_Decarboxylase"/>
</dbReference>
<accession>A0A0G1C4Z5</accession>
<comment type="cofactor">
    <cofactor evidence="7">
        <name>Mg(2+)</name>
        <dbReference type="ChEBI" id="CHEBI:18420"/>
    </cofactor>
    <cofactor evidence="7">
        <name>Mn(2+)</name>
        <dbReference type="ChEBI" id="CHEBI:29035"/>
    </cofactor>
    <text evidence="7">Divalent metal cations. Prefers magnesium or manganese.</text>
</comment>
<protein>
    <submittedName>
        <fullName evidence="10">Uncharacterized protein</fullName>
    </submittedName>
</protein>
<evidence type="ECO:0000256" key="3">
    <source>
        <dbReference type="ARBA" id="ARBA00022723"/>
    </source>
</evidence>
<evidence type="ECO:0000256" key="1">
    <source>
        <dbReference type="ARBA" id="ARBA00001936"/>
    </source>
</evidence>
<dbReference type="InterPro" id="IPR001891">
    <property type="entry name" value="Malic_OxRdtase"/>
</dbReference>
<gene>
    <name evidence="10" type="ORF">UV54_C0002G0034</name>
</gene>
<evidence type="ECO:0000256" key="5">
    <source>
        <dbReference type="PIRSR" id="PIRSR000106-1"/>
    </source>
</evidence>
<comment type="similarity">
    <text evidence="2">Belongs to the malic enzymes family.</text>
</comment>
<dbReference type="InterPro" id="IPR012302">
    <property type="entry name" value="Malic_NAD-bd"/>
</dbReference>
<dbReference type="InterPro" id="IPR036291">
    <property type="entry name" value="NAD(P)-bd_dom_sf"/>
</dbReference>
<dbReference type="SMART" id="SM00919">
    <property type="entry name" value="Malic_M"/>
    <property type="match status" value="1"/>
</dbReference>
<dbReference type="InterPro" id="IPR045213">
    <property type="entry name" value="Malic_NAD-bd_bact_type"/>
</dbReference>
<dbReference type="PANTHER" id="PTHR43237">
    <property type="entry name" value="NADP-DEPENDENT MALIC ENZYME"/>
    <property type="match status" value="1"/>
</dbReference>
<feature type="binding site" evidence="7">
    <location>
        <position position="153"/>
    </location>
    <ligand>
        <name>a divalent metal cation</name>
        <dbReference type="ChEBI" id="CHEBI:60240"/>
    </ligand>
</feature>
<feature type="domain" description="Malic enzyme N-terminal" evidence="9">
    <location>
        <begin position="9"/>
        <end position="142"/>
    </location>
</feature>
<evidence type="ECO:0000256" key="6">
    <source>
        <dbReference type="PIRSR" id="PIRSR000106-2"/>
    </source>
</evidence>
<dbReference type="EMBL" id="LCEW01000002">
    <property type="protein sequence ID" value="KKS80622.1"/>
    <property type="molecule type" value="Genomic_DNA"/>
</dbReference>
<proteinExistence type="inferred from homology"/>
<feature type="binding site" evidence="6">
    <location>
        <position position="279"/>
    </location>
    <ligand>
        <name>(S)-malate</name>
        <dbReference type="ChEBI" id="CHEBI:15589"/>
    </ligand>
</feature>
<dbReference type="CDD" id="cd05311">
    <property type="entry name" value="NAD_bind_2_malic_enz"/>
    <property type="match status" value="1"/>
</dbReference>
<feature type="binding site" evidence="7">
    <location>
        <position position="128"/>
    </location>
    <ligand>
        <name>a divalent metal cation</name>
        <dbReference type="ChEBI" id="CHEBI:60240"/>
    </ligand>
</feature>
<dbReference type="InterPro" id="IPR012301">
    <property type="entry name" value="Malic_N_dom"/>
</dbReference>
<dbReference type="SUPFAM" id="SSF51735">
    <property type="entry name" value="NAD(P)-binding Rossmann-fold domains"/>
    <property type="match status" value="1"/>
</dbReference>
<comment type="caution">
    <text evidence="10">The sequence shown here is derived from an EMBL/GenBank/DDBJ whole genome shotgun (WGS) entry which is preliminary data.</text>
</comment>
<dbReference type="GO" id="GO:0046872">
    <property type="term" value="F:metal ion binding"/>
    <property type="evidence" value="ECO:0007669"/>
    <property type="project" value="UniProtKB-KW"/>
</dbReference>
<organism evidence="10 11">
    <name type="scientific">Candidatus Beckwithbacteria bacterium GW2011_GWA2_43_10</name>
    <dbReference type="NCBI Taxonomy" id="1618369"/>
    <lineage>
        <taxon>Bacteria</taxon>
        <taxon>Candidatus Beckwithiibacteriota</taxon>
    </lineage>
</organism>
<dbReference type="PATRIC" id="fig|1618369.3.peg.71"/>
<dbReference type="GO" id="GO:0016616">
    <property type="term" value="F:oxidoreductase activity, acting on the CH-OH group of donors, NAD or NADP as acceptor"/>
    <property type="evidence" value="ECO:0007669"/>
    <property type="project" value="InterPro"/>
</dbReference>
<dbReference type="PANTHER" id="PTHR43237:SF4">
    <property type="entry name" value="NADP-DEPENDENT MALIC ENZYME"/>
    <property type="match status" value="1"/>
</dbReference>
<evidence type="ECO:0000259" key="9">
    <source>
        <dbReference type="SMART" id="SM01274"/>
    </source>
</evidence>
<feature type="binding site" evidence="6">
    <location>
        <position position="309"/>
    </location>
    <ligand>
        <name>(S)-malate</name>
        <dbReference type="ChEBI" id="CHEBI:15589"/>
    </ligand>
</feature>
<evidence type="ECO:0000256" key="2">
    <source>
        <dbReference type="ARBA" id="ARBA00008785"/>
    </source>
</evidence>
<dbReference type="InterPro" id="IPR046346">
    <property type="entry name" value="Aminoacid_DH-like_N_sf"/>
</dbReference>
<dbReference type="SMART" id="SM01274">
    <property type="entry name" value="malic"/>
    <property type="match status" value="1"/>
</dbReference>
<dbReference type="AlphaFoldDB" id="A0A0G1C4Z5"/>
<dbReference type="Gene3D" id="3.40.50.720">
    <property type="entry name" value="NAD(P)-binding Rossmann-like Domain"/>
    <property type="match status" value="1"/>
</dbReference>
<evidence type="ECO:0000313" key="10">
    <source>
        <dbReference type="EMBL" id="KKS80622.1"/>
    </source>
</evidence>
<dbReference type="STRING" id="1618369.UV54_C0002G0034"/>
<dbReference type="PIRSF" id="PIRSF000106">
    <property type="entry name" value="ME"/>
    <property type="match status" value="1"/>
</dbReference>
<dbReference type="Pfam" id="PF00390">
    <property type="entry name" value="malic"/>
    <property type="match status" value="1"/>
</dbReference>
<dbReference type="Proteomes" id="UP000034213">
    <property type="component" value="Unassembled WGS sequence"/>
</dbReference>
<dbReference type="Pfam" id="PF03949">
    <property type="entry name" value="Malic_M"/>
    <property type="match status" value="1"/>
</dbReference>
<reference evidence="10 11" key="1">
    <citation type="journal article" date="2015" name="Nature">
        <title>rRNA introns, odd ribosomes, and small enigmatic genomes across a large radiation of phyla.</title>
        <authorList>
            <person name="Brown C.T."/>
            <person name="Hug L.A."/>
            <person name="Thomas B.C."/>
            <person name="Sharon I."/>
            <person name="Castelle C.J."/>
            <person name="Singh A."/>
            <person name="Wilkins M.J."/>
            <person name="Williams K.H."/>
            <person name="Banfield J.F."/>
        </authorList>
    </citation>
    <scope>NUCLEOTIDE SEQUENCE [LARGE SCALE GENOMIC DNA]</scope>
</reference>
<dbReference type="Gene3D" id="3.40.50.10380">
    <property type="entry name" value="Malic enzyme, N-terminal domain"/>
    <property type="match status" value="1"/>
</dbReference>
<feature type="binding site" evidence="7">
    <location>
        <position position="127"/>
    </location>
    <ligand>
        <name>a divalent metal cation</name>
        <dbReference type="ChEBI" id="CHEBI:60240"/>
    </ligand>
</feature>
<dbReference type="PROSITE" id="PS00331">
    <property type="entry name" value="MALIC_ENZYMES"/>
    <property type="match status" value="1"/>
</dbReference>
<evidence type="ECO:0000256" key="4">
    <source>
        <dbReference type="ARBA" id="ARBA00023002"/>
    </source>
</evidence>
<dbReference type="GO" id="GO:0004470">
    <property type="term" value="F:malic enzyme activity"/>
    <property type="evidence" value="ECO:0007669"/>
    <property type="project" value="InterPro"/>
</dbReference>
<sequence length="378" mass="41055">MKPLDYSRQAKMEIRLLKKLNSKQELGLAYTPGIAEVAKEIINNQEAMFKLTFRRNSLAVISEGSAVLGLGNVGHKAAYPIMEGKAMLFKKFGGINAIPIVIKTQDVQEFVKTVKEIADSFGAINLEDICAPNCFEIEKELIRDLTIPVMHDDQHGTAIVVLAAIINALKVLPKHGLKTKIVIWGAGAAGTGIIKMLNLYGFNNLLACDSTGVISPARQNLNPAKRELLKITNPNQVAGNKEEALRAAEIFIGVSKAGQLTESGIKLMAKQPIIIAMANPIPEIIPTLAYKAGAEIVGTGRSDFANQVNNALAFPGLFRAAMDARVKITDKLKLAAVKAIVKYHEKKLSRNNLMPSILDKKVHQFIAKSVYLAGKNNN</sequence>
<dbReference type="InterPro" id="IPR015884">
    <property type="entry name" value="Malic_enzyme_CS"/>
</dbReference>
<comment type="cofactor">
    <cofactor evidence="1">
        <name>Mn(2+)</name>
        <dbReference type="ChEBI" id="CHEBI:29035"/>
    </cofactor>
</comment>
<feature type="active site" description="Proton acceptor" evidence="5">
    <location>
        <position position="85"/>
    </location>
</feature>
<feature type="domain" description="Malic enzyme NAD-binding" evidence="8">
    <location>
        <begin position="154"/>
        <end position="375"/>
    </location>
</feature>
<feature type="active site" description="Proton donor" evidence="5">
    <location>
        <position position="30"/>
    </location>
</feature>